<proteinExistence type="predicted"/>
<dbReference type="STRING" id="1760988.SAMN02949497_2049"/>
<evidence type="ECO:0000313" key="2">
    <source>
        <dbReference type="EMBL" id="SMF94716.1"/>
    </source>
</evidence>
<keyword evidence="1" id="KW-0812">Transmembrane</keyword>
<gene>
    <name evidence="2" type="ORF">SAMN02949497_2049</name>
</gene>
<keyword evidence="1" id="KW-1133">Transmembrane helix</keyword>
<protein>
    <submittedName>
        <fullName evidence="2">Uncharacterized protein</fullName>
    </submittedName>
</protein>
<dbReference type="AlphaFoldDB" id="A0A1Y6CWS2"/>
<feature type="transmembrane region" description="Helical" evidence="1">
    <location>
        <begin position="20"/>
        <end position="43"/>
    </location>
</feature>
<evidence type="ECO:0000313" key="3">
    <source>
        <dbReference type="Proteomes" id="UP000192923"/>
    </source>
</evidence>
<organism evidence="2 3">
    <name type="scientific">Methylomagnum ishizawai</name>
    <dbReference type="NCBI Taxonomy" id="1760988"/>
    <lineage>
        <taxon>Bacteria</taxon>
        <taxon>Pseudomonadati</taxon>
        <taxon>Pseudomonadota</taxon>
        <taxon>Gammaproteobacteria</taxon>
        <taxon>Methylococcales</taxon>
        <taxon>Methylococcaceae</taxon>
        <taxon>Methylomagnum</taxon>
    </lineage>
</organism>
<dbReference type="Proteomes" id="UP000192923">
    <property type="component" value="Unassembled WGS sequence"/>
</dbReference>
<sequence length="169" mass="19195">MIGEYQSYRLDPRKNPGFPILGLLKLVVTMAFIYALIVPIALLDAVVSLYQYLCFPIYGLAQVERRRFVSIPRQGYESLNFMDRFNCHYCSYANGVLRYAQKIAAETEKMWCPIRQKLRKGYAEPPHHQGFAENGEKEALLQYYARYELVPAEAEPAEGAACPAETGGS</sequence>
<evidence type="ECO:0000256" key="1">
    <source>
        <dbReference type="SAM" id="Phobius"/>
    </source>
</evidence>
<dbReference type="RefSeq" id="WP_085212344.1">
    <property type="nucleotide sequence ID" value="NZ_FXAM01000001.1"/>
</dbReference>
<reference evidence="2 3" key="1">
    <citation type="submission" date="2016-12" db="EMBL/GenBank/DDBJ databases">
        <authorList>
            <person name="Song W.-J."/>
            <person name="Kurnit D.M."/>
        </authorList>
    </citation>
    <scope>NUCLEOTIDE SEQUENCE [LARGE SCALE GENOMIC DNA]</scope>
    <source>
        <strain evidence="2 3">175</strain>
    </source>
</reference>
<keyword evidence="3" id="KW-1185">Reference proteome</keyword>
<keyword evidence="1" id="KW-0472">Membrane</keyword>
<dbReference type="OrthoDB" id="9795505at2"/>
<dbReference type="EMBL" id="FXAM01000001">
    <property type="protein sequence ID" value="SMF94716.1"/>
    <property type="molecule type" value="Genomic_DNA"/>
</dbReference>
<name>A0A1Y6CWS2_9GAMM</name>
<accession>A0A1Y6CWS2</accession>